<proteinExistence type="predicted"/>
<evidence type="ECO:0000256" key="1">
    <source>
        <dbReference type="SAM" id="Phobius"/>
    </source>
</evidence>
<gene>
    <name evidence="2" type="ORF">Lade_0174</name>
    <name evidence="3" type="ORF">NCTC12735_00270</name>
</gene>
<keyword evidence="1" id="KW-1133">Transmembrane helix</keyword>
<evidence type="ECO:0000313" key="3">
    <source>
        <dbReference type="EMBL" id="VEH84663.1"/>
    </source>
</evidence>
<dbReference type="EMBL" id="LNKA01000001">
    <property type="protein sequence ID" value="KTC65516.1"/>
    <property type="molecule type" value="Genomic_DNA"/>
</dbReference>
<name>A0A0W0R3A7_9GAMM</name>
<keyword evidence="1" id="KW-0812">Transmembrane</keyword>
<evidence type="ECO:0000313" key="2">
    <source>
        <dbReference type="EMBL" id="KTC65516.1"/>
    </source>
</evidence>
<dbReference type="AlphaFoldDB" id="A0A0W0R3A7"/>
<feature type="transmembrane region" description="Helical" evidence="1">
    <location>
        <begin position="291"/>
        <end position="313"/>
    </location>
</feature>
<reference evidence="2 4" key="1">
    <citation type="submission" date="2015-11" db="EMBL/GenBank/DDBJ databases">
        <title>Identification of large and diverse effector repertoires of 38 Legionella species.</title>
        <authorList>
            <person name="Burstein D."/>
            <person name="Amaro F."/>
            <person name="Zusman T."/>
            <person name="Lifshitz Z."/>
            <person name="Cohen O."/>
            <person name="Gilbert J.A."/>
            <person name="Pupko T."/>
            <person name="Shuman H.A."/>
            <person name="Segal G."/>
        </authorList>
    </citation>
    <scope>NUCLEOTIDE SEQUENCE [LARGE SCALE GENOMIC DNA]</scope>
    <source>
        <strain evidence="2 4">1762-AUS-E</strain>
    </source>
</reference>
<dbReference type="RefSeq" id="WP_058461272.1">
    <property type="nucleotide sequence ID" value="NZ_CAAAHS010000003.1"/>
</dbReference>
<dbReference type="OrthoDB" id="5648874at2"/>
<organism evidence="2 4">
    <name type="scientific">Legionella adelaidensis</name>
    <dbReference type="NCBI Taxonomy" id="45056"/>
    <lineage>
        <taxon>Bacteria</taxon>
        <taxon>Pseudomonadati</taxon>
        <taxon>Pseudomonadota</taxon>
        <taxon>Gammaproteobacteria</taxon>
        <taxon>Legionellales</taxon>
        <taxon>Legionellaceae</taxon>
        <taxon>Legionella</taxon>
    </lineage>
</organism>
<dbReference type="EMBL" id="LR134418">
    <property type="protein sequence ID" value="VEH84663.1"/>
    <property type="molecule type" value="Genomic_DNA"/>
</dbReference>
<keyword evidence="1" id="KW-0472">Membrane</keyword>
<dbReference type="Proteomes" id="UP000281170">
    <property type="component" value="Plasmid 9"/>
</dbReference>
<sequence length="363" mass="40840">MTLIPFTPEIRLDQITAENYWDISAKPKIERENIAKLLVESLTEQDFLLVVSHLSDVCFTVCGPLFIRQGASNFLADLIKRYVDTYDGEKIAELFNLEGPQGLGKYTFSQRTVALVNTLVTKAREKQAATGKPEYFDYLAANITNKVWQPIIANRLAPTHELAKQLQQFALNKEIGHKILHQCIIAYEEEAYADSVHSSPSYTYAFTWTQDQEQRYGIALDTLRKTINEVISKPHLKKDAEKIIIQIESHKLAKDINPDTLIACLVNNKQFLTARIRKEQYLEQAEKLKGVGFKILGGLMIAFAIALITSGFFLTSIPIGVNIAFLTGGFFIGTMGMRFFKKPDIKASDAENDRSELNVGIAL</sequence>
<dbReference type="PATRIC" id="fig|45056.6.peg.177"/>
<dbReference type="KEGG" id="ladl:NCTC12735_00270"/>
<reference evidence="3 5" key="2">
    <citation type="submission" date="2018-12" db="EMBL/GenBank/DDBJ databases">
        <authorList>
            <consortium name="Pathogen Informatics"/>
        </authorList>
    </citation>
    <scope>NUCLEOTIDE SEQUENCE [LARGE SCALE GENOMIC DNA]</scope>
    <source>
        <strain evidence="3 5">NCTC12735</strain>
        <plasmid evidence="5">9</plasmid>
    </source>
</reference>
<dbReference type="STRING" id="45056.Lade_0174"/>
<keyword evidence="4" id="KW-1185">Reference proteome</keyword>
<geneLocation type="plasmid" evidence="3 5">
    <name>9</name>
</geneLocation>
<dbReference type="Proteomes" id="UP000054859">
    <property type="component" value="Unassembled WGS sequence"/>
</dbReference>
<evidence type="ECO:0000313" key="4">
    <source>
        <dbReference type="Proteomes" id="UP000054859"/>
    </source>
</evidence>
<keyword evidence="3" id="KW-0614">Plasmid</keyword>
<protein>
    <submittedName>
        <fullName evidence="2">Uncharacterized protein</fullName>
    </submittedName>
</protein>
<accession>A0A0W0R3A7</accession>
<evidence type="ECO:0000313" key="5">
    <source>
        <dbReference type="Proteomes" id="UP000281170"/>
    </source>
</evidence>